<name>A0A8S2DZT9_9BILA</name>
<gene>
    <name evidence="1" type="ORF">OVA965_LOCUS15832</name>
    <name evidence="2" type="ORF">TMI583_LOCUS15841</name>
</gene>
<evidence type="ECO:0000313" key="1">
    <source>
        <dbReference type="EMBL" id="CAF1027812.1"/>
    </source>
</evidence>
<dbReference type="Proteomes" id="UP000677228">
    <property type="component" value="Unassembled WGS sequence"/>
</dbReference>
<protein>
    <submittedName>
        <fullName evidence="1">Uncharacterized protein</fullName>
    </submittedName>
</protein>
<reference evidence="1" key="1">
    <citation type="submission" date="2021-02" db="EMBL/GenBank/DDBJ databases">
        <authorList>
            <person name="Nowell W R."/>
        </authorList>
    </citation>
    <scope>NUCLEOTIDE SEQUENCE</scope>
</reference>
<dbReference type="EMBL" id="CAJNOK010007212">
    <property type="protein sequence ID" value="CAF1027812.1"/>
    <property type="molecule type" value="Genomic_DNA"/>
</dbReference>
<proteinExistence type="predicted"/>
<dbReference type="AlphaFoldDB" id="A0A8S2DZT9"/>
<comment type="caution">
    <text evidence="1">The sequence shown here is derived from an EMBL/GenBank/DDBJ whole genome shotgun (WGS) entry which is preliminary data.</text>
</comment>
<organism evidence="1 3">
    <name type="scientific">Didymodactylos carnosus</name>
    <dbReference type="NCBI Taxonomy" id="1234261"/>
    <lineage>
        <taxon>Eukaryota</taxon>
        <taxon>Metazoa</taxon>
        <taxon>Spiralia</taxon>
        <taxon>Gnathifera</taxon>
        <taxon>Rotifera</taxon>
        <taxon>Eurotatoria</taxon>
        <taxon>Bdelloidea</taxon>
        <taxon>Philodinida</taxon>
        <taxon>Philodinidae</taxon>
        <taxon>Didymodactylos</taxon>
    </lineage>
</organism>
<accession>A0A8S2DZT9</accession>
<dbReference type="EMBL" id="CAJOBA010007223">
    <property type="protein sequence ID" value="CAF3796180.1"/>
    <property type="molecule type" value="Genomic_DNA"/>
</dbReference>
<evidence type="ECO:0000313" key="3">
    <source>
        <dbReference type="Proteomes" id="UP000677228"/>
    </source>
</evidence>
<sequence length="285" mass="33469">MLRIYAIRDRTQNKLGQLVLKPLRSLKGASNFVKKHEKNDYHLLLTTQVEQFIKTCSDPDTSIDRILDKEDKDQIITNQKVLTIIIKCILFLAKQNLAFRGNDDHVDETSNVRETEQLSPAERYLSWKYDGVEVKEDFIGFIPLHAAGISDKIMEFIRAAGLDLFYLRDTKCSKLVIRSVDKMRSLCTFRSHSIEFQYDKLKLDELQNDLKQFSRDNNVELKISRTSKHKTVELYLKHIYETFIQTTLDQLSYRFSEHQKIVVKIMTLIPVYVVDRTVYTILKIR</sequence>
<evidence type="ECO:0000313" key="2">
    <source>
        <dbReference type="EMBL" id="CAF3796180.1"/>
    </source>
</evidence>
<dbReference type="Proteomes" id="UP000682733">
    <property type="component" value="Unassembled WGS sequence"/>
</dbReference>